<dbReference type="EMBL" id="VXLC01000018">
    <property type="protein sequence ID" value="KAA8884837.1"/>
    <property type="molecule type" value="Genomic_DNA"/>
</dbReference>
<dbReference type="SUPFAM" id="SSF52540">
    <property type="entry name" value="P-loop containing nucleoside triphosphate hydrolases"/>
    <property type="match status" value="1"/>
</dbReference>
<sequence length="183" mass="20071">MGARTVVLAEIVARVRASEPQLGSTKLVAIDGPGGAGKSTLAAQLAREFDAPVVPTDSFASWDNTLNWWPRLETEVLEPLGRDALARYQRYDWDQRGLAEWHEIAPGGVVVLEGVSSSRAAVRPRLSLSIWVDTPRSLRLTRGLERDGTSALPLWEQWMADEDTHFAADNTRAHADLIISGTT</sequence>
<evidence type="ECO:0000313" key="1">
    <source>
        <dbReference type="EMBL" id="KAA8884837.1"/>
    </source>
</evidence>
<proteinExistence type="predicted"/>
<dbReference type="Proteomes" id="UP000323876">
    <property type="component" value="Unassembled WGS sequence"/>
</dbReference>
<accession>A0A5N0E5Y4</accession>
<name>A0A5N0E5Y4_9NOCA</name>
<dbReference type="OrthoDB" id="3237545at2"/>
<comment type="caution">
    <text evidence="1">The sequence shown here is derived from an EMBL/GenBank/DDBJ whole genome shotgun (WGS) entry which is preliminary data.</text>
</comment>
<dbReference type="InterPro" id="IPR027417">
    <property type="entry name" value="P-loop_NTPase"/>
</dbReference>
<evidence type="ECO:0000313" key="2">
    <source>
        <dbReference type="Proteomes" id="UP000323876"/>
    </source>
</evidence>
<dbReference type="AlphaFoldDB" id="A0A5N0E5Y4"/>
<protein>
    <submittedName>
        <fullName evidence="1">Uncharacterized protein</fullName>
    </submittedName>
</protein>
<dbReference type="Gene3D" id="3.40.50.300">
    <property type="entry name" value="P-loop containing nucleotide triphosphate hydrolases"/>
    <property type="match status" value="1"/>
</dbReference>
<keyword evidence="2" id="KW-1185">Reference proteome</keyword>
<gene>
    <name evidence="1" type="ORF">F3087_32710</name>
</gene>
<organism evidence="1 2">
    <name type="scientific">Nocardia colli</name>
    <dbReference type="NCBI Taxonomy" id="2545717"/>
    <lineage>
        <taxon>Bacteria</taxon>
        <taxon>Bacillati</taxon>
        <taxon>Actinomycetota</taxon>
        <taxon>Actinomycetes</taxon>
        <taxon>Mycobacteriales</taxon>
        <taxon>Nocardiaceae</taxon>
        <taxon>Nocardia</taxon>
    </lineage>
</organism>
<reference evidence="1 2" key="1">
    <citation type="submission" date="2019-09" db="EMBL/GenBank/DDBJ databases">
        <authorList>
            <person name="Wang X."/>
        </authorList>
    </citation>
    <scope>NUCLEOTIDE SEQUENCE [LARGE SCALE GENOMIC DNA]</scope>
    <source>
        <strain evidence="1 2">CICC 11023</strain>
    </source>
</reference>